<dbReference type="STRING" id="553467.SAMN04488063_3308"/>
<dbReference type="Pfam" id="PF19300">
    <property type="entry name" value="BPD_transp_1_N"/>
    <property type="match status" value="1"/>
</dbReference>
<evidence type="ECO:0000256" key="3">
    <source>
        <dbReference type="ARBA" id="ARBA00022475"/>
    </source>
</evidence>
<dbReference type="EMBL" id="FOOQ01000006">
    <property type="protein sequence ID" value="SFG92073.1"/>
    <property type="molecule type" value="Genomic_DNA"/>
</dbReference>
<keyword evidence="2 7" id="KW-0813">Transport</keyword>
<keyword evidence="4 7" id="KW-0812">Transmembrane</keyword>
<reference evidence="10" key="1">
    <citation type="submission" date="2016-10" db="EMBL/GenBank/DDBJ databases">
        <authorList>
            <person name="Varghese N."/>
            <person name="Submissions S."/>
        </authorList>
    </citation>
    <scope>NUCLEOTIDE SEQUENCE [LARGE SCALE GENOMIC DNA]</scope>
    <source>
        <strain evidence="10">CGMCC 1.7739</strain>
    </source>
</reference>
<dbReference type="InterPro" id="IPR000515">
    <property type="entry name" value="MetI-like"/>
</dbReference>
<feature type="transmembrane region" description="Helical" evidence="7">
    <location>
        <begin position="262"/>
        <end position="282"/>
    </location>
</feature>
<protein>
    <submittedName>
        <fullName evidence="9">Peptide/nickel transport system permease protein</fullName>
    </submittedName>
</protein>
<dbReference type="GO" id="GO:0055085">
    <property type="term" value="P:transmembrane transport"/>
    <property type="evidence" value="ECO:0007669"/>
    <property type="project" value="InterPro"/>
</dbReference>
<dbReference type="Proteomes" id="UP000198876">
    <property type="component" value="Unassembled WGS sequence"/>
</dbReference>
<dbReference type="SUPFAM" id="SSF161098">
    <property type="entry name" value="MetI-like"/>
    <property type="match status" value="1"/>
</dbReference>
<feature type="transmembrane region" description="Helical" evidence="7">
    <location>
        <begin position="110"/>
        <end position="135"/>
    </location>
</feature>
<keyword evidence="3" id="KW-1003">Cell membrane</keyword>
<comment type="similarity">
    <text evidence="7">Belongs to the binding-protein-dependent transport system permease family.</text>
</comment>
<feature type="transmembrane region" description="Helical" evidence="7">
    <location>
        <begin position="147"/>
        <end position="169"/>
    </location>
</feature>
<feature type="transmembrane region" description="Helical" evidence="7">
    <location>
        <begin position="302"/>
        <end position="326"/>
    </location>
</feature>
<dbReference type="GO" id="GO:0005886">
    <property type="term" value="C:plasma membrane"/>
    <property type="evidence" value="ECO:0007669"/>
    <property type="project" value="UniProtKB-SubCell"/>
</dbReference>
<keyword evidence="5 7" id="KW-1133">Transmembrane helix</keyword>
<dbReference type="PANTHER" id="PTHR43376:SF1">
    <property type="entry name" value="OLIGOPEPTIDE TRANSPORT SYSTEM PERMEASE PROTEIN"/>
    <property type="match status" value="1"/>
</dbReference>
<sequence>MTPRYLLKRFGQALLTFFVTITVSFVLYQAMPGGPVEAMRSVILSQSGSTSIDIDRLNTLIQLYTNVNPDQPVYVQYLNYLRDVVLYQDLGRSFFKNEAVTTLILQRLPWSMFISLYAFALGYSLSIILGVLTAYKEKSRFDSGVSSVVIALNSVPYYIVGVVLIYFLAIKQSYFPVGGRLGSGIPVGYNPEFMISIVKHAALPALSMGVLATSAALSMRGNAIRILGEDYVRVAQLRGLRDTRIATQYLGHNAILPMYTQFMIGIAGVFSSAVIVEEVFAYPGMGLLMFEAVKTQDYPLLMGTLIVFTAISLTAIFVADLTYSLIDPRISVDES</sequence>
<organism evidence="9 10">
    <name type="scientific">Halopelagius inordinatus</name>
    <dbReference type="NCBI Taxonomy" id="553467"/>
    <lineage>
        <taxon>Archaea</taxon>
        <taxon>Methanobacteriati</taxon>
        <taxon>Methanobacteriota</taxon>
        <taxon>Stenosarchaea group</taxon>
        <taxon>Halobacteria</taxon>
        <taxon>Halobacteriales</taxon>
        <taxon>Haloferacaceae</taxon>
    </lineage>
</organism>
<dbReference type="PANTHER" id="PTHR43376">
    <property type="entry name" value="OLIGOPEPTIDE TRANSPORT SYSTEM PERMEASE PROTEIN"/>
    <property type="match status" value="1"/>
</dbReference>
<evidence type="ECO:0000256" key="1">
    <source>
        <dbReference type="ARBA" id="ARBA00004651"/>
    </source>
</evidence>
<feature type="domain" description="ABC transmembrane type-1" evidence="8">
    <location>
        <begin position="108"/>
        <end position="319"/>
    </location>
</feature>
<dbReference type="AlphaFoldDB" id="A0A1I2VSR6"/>
<evidence type="ECO:0000256" key="2">
    <source>
        <dbReference type="ARBA" id="ARBA00022448"/>
    </source>
</evidence>
<dbReference type="InterPro" id="IPR035906">
    <property type="entry name" value="MetI-like_sf"/>
</dbReference>
<dbReference type="PROSITE" id="PS50928">
    <property type="entry name" value="ABC_TM1"/>
    <property type="match status" value="1"/>
</dbReference>
<proteinExistence type="inferred from homology"/>
<feature type="transmembrane region" description="Helical" evidence="7">
    <location>
        <begin position="193"/>
        <end position="217"/>
    </location>
</feature>
<evidence type="ECO:0000256" key="4">
    <source>
        <dbReference type="ARBA" id="ARBA00022692"/>
    </source>
</evidence>
<evidence type="ECO:0000313" key="10">
    <source>
        <dbReference type="Proteomes" id="UP000198876"/>
    </source>
</evidence>
<keyword evidence="10" id="KW-1185">Reference proteome</keyword>
<accession>A0A1I2VSR6</accession>
<name>A0A1I2VSR6_9EURY</name>
<evidence type="ECO:0000256" key="6">
    <source>
        <dbReference type="ARBA" id="ARBA00023136"/>
    </source>
</evidence>
<comment type="subcellular location">
    <subcellularLocation>
        <location evidence="1 7">Cell membrane</location>
        <topology evidence="1 7">Multi-pass membrane protein</topology>
    </subcellularLocation>
</comment>
<gene>
    <name evidence="9" type="ORF">SAMN04488063_3308</name>
</gene>
<dbReference type="Gene3D" id="1.10.3720.10">
    <property type="entry name" value="MetI-like"/>
    <property type="match status" value="1"/>
</dbReference>
<dbReference type="InterPro" id="IPR045621">
    <property type="entry name" value="BPD_transp_1_N"/>
</dbReference>
<evidence type="ECO:0000313" key="9">
    <source>
        <dbReference type="EMBL" id="SFG92073.1"/>
    </source>
</evidence>
<evidence type="ECO:0000256" key="7">
    <source>
        <dbReference type="RuleBase" id="RU363032"/>
    </source>
</evidence>
<keyword evidence="6 7" id="KW-0472">Membrane</keyword>
<dbReference type="Pfam" id="PF00528">
    <property type="entry name" value="BPD_transp_1"/>
    <property type="match status" value="1"/>
</dbReference>
<evidence type="ECO:0000256" key="5">
    <source>
        <dbReference type="ARBA" id="ARBA00022989"/>
    </source>
</evidence>
<dbReference type="RefSeq" id="WP_245781387.1">
    <property type="nucleotide sequence ID" value="NZ_FOOQ01000006.1"/>
</dbReference>
<evidence type="ECO:0000259" key="8">
    <source>
        <dbReference type="PROSITE" id="PS50928"/>
    </source>
</evidence>
<feature type="transmembrane region" description="Helical" evidence="7">
    <location>
        <begin position="12"/>
        <end position="31"/>
    </location>
</feature>